<evidence type="ECO:0000256" key="1">
    <source>
        <dbReference type="PROSITE-ProRule" id="PRU00339"/>
    </source>
</evidence>
<dbReference type="GeneID" id="100373793"/>
<gene>
    <name evidence="5" type="primary">LOC100373793</name>
</gene>
<feature type="repeat" description="TPR" evidence="1">
    <location>
        <begin position="262"/>
        <end position="295"/>
    </location>
</feature>
<keyword evidence="1" id="KW-0802">TPR repeat</keyword>
<feature type="coiled-coil region" evidence="2">
    <location>
        <begin position="163"/>
        <end position="190"/>
    </location>
</feature>
<reference evidence="5" key="1">
    <citation type="submission" date="2025-08" db="UniProtKB">
        <authorList>
            <consortium name="RefSeq"/>
        </authorList>
    </citation>
    <scope>IDENTIFICATION</scope>
    <source>
        <tissue evidence="5">Testes</tissue>
    </source>
</reference>
<keyword evidence="2" id="KW-0175">Coiled coil</keyword>
<dbReference type="PROSITE" id="PS50005">
    <property type="entry name" value="TPR"/>
    <property type="match status" value="1"/>
</dbReference>
<dbReference type="PANTHER" id="PTHR46014:SF1">
    <property type="entry name" value="TETRATRICOPEPTIDE REPEAT PROTEIN 1"/>
    <property type="match status" value="1"/>
</dbReference>
<dbReference type="Proteomes" id="UP000694865">
    <property type="component" value="Unplaced"/>
</dbReference>
<evidence type="ECO:0000256" key="2">
    <source>
        <dbReference type="SAM" id="Coils"/>
    </source>
</evidence>
<feature type="compositionally biased region" description="Basic and acidic residues" evidence="3">
    <location>
        <begin position="140"/>
        <end position="153"/>
    </location>
</feature>
<dbReference type="InterPro" id="IPR019734">
    <property type="entry name" value="TPR_rpt"/>
</dbReference>
<dbReference type="InterPro" id="IPR052769">
    <property type="entry name" value="TPR_domain_protein"/>
</dbReference>
<feature type="compositionally biased region" description="Basic and acidic residues" evidence="3">
    <location>
        <begin position="108"/>
        <end position="130"/>
    </location>
</feature>
<accession>A0ABM0H0C8</accession>
<dbReference type="Gene3D" id="1.25.40.10">
    <property type="entry name" value="Tetratricopeptide repeat domain"/>
    <property type="match status" value="1"/>
</dbReference>
<proteinExistence type="predicted"/>
<name>A0ABM0H0C8_SACKO</name>
<evidence type="ECO:0000313" key="5">
    <source>
        <dbReference type="RefSeq" id="XP_002741398.1"/>
    </source>
</evidence>
<keyword evidence="4" id="KW-1185">Reference proteome</keyword>
<feature type="compositionally biased region" description="Polar residues" evidence="3">
    <location>
        <begin position="1"/>
        <end position="20"/>
    </location>
</feature>
<sequence>MESNETLATEDNQKSAQLNKSDSDSDEEFFDALNDDKEENTTCVADVDVDKEDDKPEEVNETEDETPQSLDSDGEKTESTNIITEKDDDDDIVKVESGGNVDIADDGGGDKPGIEKTDLKCSDAEERFINSEEEEDEGEEGRKDDDKSNLHEEEKIKKTFSTLEQDEEHLKEIEKDMTDEDKERRKQQAQELKVKGNDVFKDGDFSEAIDAYTQALLICPLCYKKERSIMYSNKAACHVRTENYEEAISDCSKAIELHSTYVKALLRRAQTYEKLEKLDEALEDYQKVLHLDNSSWEARRACMLKRPRTKRYGLESLSYYGAKMWNSLPNQMKECNDLYSFKQMVSLWSPSF</sequence>
<dbReference type="Pfam" id="PF00515">
    <property type="entry name" value="TPR_1"/>
    <property type="match status" value="1"/>
</dbReference>
<protein>
    <submittedName>
        <fullName evidence="5">Tetratricopeptide repeat protein 1-like</fullName>
    </submittedName>
</protein>
<dbReference type="InterPro" id="IPR011990">
    <property type="entry name" value="TPR-like_helical_dom_sf"/>
</dbReference>
<dbReference type="SUPFAM" id="SSF48452">
    <property type="entry name" value="TPR-like"/>
    <property type="match status" value="1"/>
</dbReference>
<dbReference type="PANTHER" id="PTHR46014">
    <property type="entry name" value="TETRATRICOPEPTIDE REPEAT PROTEIN 1"/>
    <property type="match status" value="1"/>
</dbReference>
<dbReference type="SMART" id="SM00028">
    <property type="entry name" value="TPR"/>
    <property type="match status" value="3"/>
</dbReference>
<dbReference type="RefSeq" id="XP_002741398.1">
    <property type="nucleotide sequence ID" value="XM_002741352.2"/>
</dbReference>
<feature type="region of interest" description="Disordered" evidence="3">
    <location>
        <begin position="1"/>
        <end position="153"/>
    </location>
</feature>
<organism evidence="4 5">
    <name type="scientific">Saccoglossus kowalevskii</name>
    <name type="common">Acorn worm</name>
    <dbReference type="NCBI Taxonomy" id="10224"/>
    <lineage>
        <taxon>Eukaryota</taxon>
        <taxon>Metazoa</taxon>
        <taxon>Hemichordata</taxon>
        <taxon>Enteropneusta</taxon>
        <taxon>Harrimaniidae</taxon>
        <taxon>Saccoglossus</taxon>
    </lineage>
</organism>
<dbReference type="Pfam" id="PF13181">
    <property type="entry name" value="TPR_8"/>
    <property type="match status" value="1"/>
</dbReference>
<evidence type="ECO:0000313" key="4">
    <source>
        <dbReference type="Proteomes" id="UP000694865"/>
    </source>
</evidence>
<evidence type="ECO:0000256" key="3">
    <source>
        <dbReference type="SAM" id="MobiDB-lite"/>
    </source>
</evidence>